<keyword evidence="1" id="KW-0472">Membrane</keyword>
<dbReference type="EMBL" id="AAJBNQ010000092">
    <property type="protein sequence ID" value="ECK3573947.1"/>
    <property type="molecule type" value="Genomic_DNA"/>
</dbReference>
<dbReference type="EMBL" id="AAKBBF010000110">
    <property type="protein sequence ID" value="ECQ4888480.1"/>
    <property type="molecule type" value="Genomic_DNA"/>
</dbReference>
<evidence type="ECO:0000313" key="3">
    <source>
        <dbReference type="EMBL" id="EBN7333246.1"/>
    </source>
</evidence>
<evidence type="ECO:0000313" key="7">
    <source>
        <dbReference type="EMBL" id="EBU5348497.1"/>
    </source>
</evidence>
<dbReference type="EMBL" id="AAGJDH010000044">
    <property type="protein sequence ID" value="EBO6343248.1"/>
    <property type="molecule type" value="Genomic_DNA"/>
</dbReference>
<dbReference type="EMBL" id="AAHCHO010000002">
    <property type="protein sequence ID" value="EBU5348497.1"/>
    <property type="molecule type" value="Genomic_DNA"/>
</dbReference>
<evidence type="ECO:0000313" key="8">
    <source>
        <dbReference type="EMBL" id="ECH2259111.1"/>
    </source>
</evidence>
<dbReference type="EMBL" id="AALFOU010000121">
    <property type="protein sequence ID" value="ECZ1440216.1"/>
    <property type="molecule type" value="Genomic_DNA"/>
</dbReference>
<evidence type="ECO:0000313" key="10">
    <source>
        <dbReference type="EMBL" id="ECQ2399238.1"/>
    </source>
</evidence>
<sequence length="66" mass="7290">MSPIASFDVNAREALSNPHQAAIDVKKPAGLVPCGLSVLHRTYPDHHLGWRLCALNFILLIFNILI</sequence>
<evidence type="ECO:0000256" key="1">
    <source>
        <dbReference type="SAM" id="Phobius"/>
    </source>
</evidence>
<feature type="transmembrane region" description="Helical" evidence="1">
    <location>
        <begin position="48"/>
        <end position="65"/>
    </location>
</feature>
<dbReference type="EMBL" id="AACUYX010000022">
    <property type="protein sequence ID" value="EAM4545622.1"/>
    <property type="molecule type" value="Genomic_DNA"/>
</dbReference>
<evidence type="ECO:0000313" key="5">
    <source>
        <dbReference type="EMBL" id="EBR6584463.1"/>
    </source>
</evidence>
<comment type="caution">
    <text evidence="6">The sequence shown here is derived from an EMBL/GenBank/DDBJ whole genome shotgun (WGS) entry which is preliminary data.</text>
</comment>
<dbReference type="EMBL" id="AAGZHZ010000010">
    <property type="protein sequence ID" value="EBT6090374.1"/>
    <property type="molecule type" value="Genomic_DNA"/>
</dbReference>
<evidence type="ECO:0000313" key="9">
    <source>
        <dbReference type="EMBL" id="ECK3573947.1"/>
    </source>
</evidence>
<accession>A0A5T8Q2N2</accession>
<dbReference type="AlphaFoldDB" id="A0A5T8Q2N2"/>
<dbReference type="EMBL" id="AAGGPD010000030">
    <property type="protein sequence ID" value="EBN7333246.1"/>
    <property type="molecule type" value="Genomic_DNA"/>
</dbReference>
<gene>
    <name evidence="7" type="ORF">C0O14_06045</name>
    <name evidence="5" type="ORF">CA000_09040</name>
    <name evidence="6" type="ORF">CNR48_20035</name>
    <name evidence="4" type="ORF">DV541_13670</name>
    <name evidence="3" type="ORF">DY826_21050</name>
    <name evidence="2" type="ORF">EFZ79_21920</name>
    <name evidence="12" type="ORF">F0671_13150</name>
    <name evidence="11" type="ORF">F0C21_21975</name>
    <name evidence="13" type="ORF">F7338_21860</name>
    <name evidence="8" type="ORF">FOG71_12280</name>
    <name evidence="9" type="ORF">FRJ68_22395</name>
    <name evidence="10" type="ORF">FZ253_21830</name>
    <name evidence="14" type="ORF">GC648_20755</name>
</gene>
<dbReference type="EMBL" id="AAMGZE010000008">
    <property type="protein sequence ID" value="EDH2678780.1"/>
    <property type="molecule type" value="Genomic_DNA"/>
</dbReference>
<reference evidence="6" key="1">
    <citation type="submission" date="2018-07" db="EMBL/GenBank/DDBJ databases">
        <authorList>
            <consortium name="PulseNet: The National Subtyping Network for Foodborne Disease Surveillance"/>
            <person name="Tarr C.L."/>
            <person name="Trees E."/>
            <person name="Katz L.S."/>
            <person name="Carleton-Romer H.A."/>
            <person name="Stroika S."/>
            <person name="Kucerova Z."/>
            <person name="Roache K.F."/>
            <person name="Sabol A.L."/>
            <person name="Besser J."/>
            <person name="Gerner-Smidt P."/>
        </authorList>
    </citation>
    <scope>NUCLEOTIDE SEQUENCE</scope>
    <source>
        <strain evidence="7">2009K1310</strain>
        <strain evidence="5">PNUSAS013088</strain>
        <strain evidence="6">PNUSAS023182</strain>
        <strain evidence="4">PNUSAS047177</strain>
        <strain evidence="3">PNUSAS049111</strain>
        <strain evidence="2">PNUSAS060601</strain>
        <strain evidence="8">PNUSAS083364</strain>
        <strain evidence="9">PNUSAS085784</strain>
        <strain evidence="10">PNUSAS094379</strain>
        <strain evidence="11">PNUSAS094860</strain>
        <strain evidence="12">PNUSAS095611</strain>
        <strain evidence="13">PNUSAS103024</strain>
        <strain evidence="14">PNUSAS106608</strain>
    </source>
</reference>
<evidence type="ECO:0000313" key="12">
    <source>
        <dbReference type="EMBL" id="ECR0003570.1"/>
    </source>
</evidence>
<name>A0A5T8Q2N2_SALER</name>
<keyword evidence="1" id="KW-1133">Transmembrane helix</keyword>
<organism evidence="6">
    <name type="scientific">Salmonella enterica</name>
    <name type="common">Salmonella choleraesuis</name>
    <dbReference type="NCBI Taxonomy" id="28901"/>
    <lineage>
        <taxon>Bacteria</taxon>
        <taxon>Pseudomonadati</taxon>
        <taxon>Pseudomonadota</taxon>
        <taxon>Gammaproteobacteria</taxon>
        <taxon>Enterobacterales</taxon>
        <taxon>Enterobacteriaceae</taxon>
        <taxon>Salmonella</taxon>
    </lineage>
</organism>
<keyword evidence="1" id="KW-0812">Transmembrane</keyword>
<evidence type="ECO:0000313" key="2">
    <source>
        <dbReference type="EMBL" id="EAM4545622.1"/>
    </source>
</evidence>
<dbReference type="EMBL" id="AAIQYC010000002">
    <property type="protein sequence ID" value="ECH2259111.1"/>
    <property type="molecule type" value="Genomic_DNA"/>
</dbReference>
<protein>
    <submittedName>
        <fullName evidence="6">Uncharacterized protein</fullName>
    </submittedName>
</protein>
<evidence type="ECO:0000313" key="6">
    <source>
        <dbReference type="EMBL" id="EBT6090374.1"/>
    </source>
</evidence>
<proteinExistence type="predicted"/>
<evidence type="ECO:0000313" key="14">
    <source>
        <dbReference type="EMBL" id="EDH2678780.1"/>
    </source>
</evidence>
<evidence type="ECO:0000313" key="11">
    <source>
        <dbReference type="EMBL" id="ECQ4888480.1"/>
    </source>
</evidence>
<dbReference type="EMBL" id="AAGSZG010000002">
    <property type="protein sequence ID" value="EBR6584463.1"/>
    <property type="molecule type" value="Genomic_DNA"/>
</dbReference>
<dbReference type="EMBL" id="AAKAEB010000068">
    <property type="protein sequence ID" value="ECQ2399238.1"/>
    <property type="molecule type" value="Genomic_DNA"/>
</dbReference>
<dbReference type="EMBL" id="AAKDWQ010000003">
    <property type="protein sequence ID" value="ECR0003570.1"/>
    <property type="molecule type" value="Genomic_DNA"/>
</dbReference>
<evidence type="ECO:0000313" key="4">
    <source>
        <dbReference type="EMBL" id="EBO6343248.1"/>
    </source>
</evidence>
<evidence type="ECO:0000313" key="13">
    <source>
        <dbReference type="EMBL" id="ECZ1440216.1"/>
    </source>
</evidence>